<gene>
    <name evidence="5" type="ORF">BI198_02585</name>
</gene>
<dbReference type="Gene3D" id="3.10.580.10">
    <property type="entry name" value="CBS-domain"/>
    <property type="match status" value="1"/>
</dbReference>
<dbReference type="GO" id="GO:0008773">
    <property type="term" value="F:[protein-PII] uridylyltransferase activity"/>
    <property type="evidence" value="ECO:0007669"/>
    <property type="project" value="InterPro"/>
</dbReference>
<dbReference type="InterPro" id="IPR018490">
    <property type="entry name" value="cNMP-bd_dom_sf"/>
</dbReference>
<evidence type="ECO:0000259" key="3">
    <source>
        <dbReference type="PROSITE" id="PS50042"/>
    </source>
</evidence>
<dbReference type="STRING" id="1628148.BI198_02585"/>
<accession>A0A1E7Q383</accession>
<dbReference type="CDD" id="cd05401">
    <property type="entry name" value="NT_GlnE_GlnD_like"/>
    <property type="match status" value="1"/>
</dbReference>
<name>A0A1E7Q383_9GAMM</name>
<feature type="domain" description="Cyclic nucleotide-binding" evidence="3">
    <location>
        <begin position="17"/>
        <end position="116"/>
    </location>
</feature>
<dbReference type="InterPro" id="IPR005105">
    <property type="entry name" value="GlnD_Uridyltrans_N"/>
</dbReference>
<dbReference type="InterPro" id="IPR051257">
    <property type="entry name" value="Diverse_CBS-Domain"/>
</dbReference>
<dbReference type="CDD" id="cd00038">
    <property type="entry name" value="CAP_ED"/>
    <property type="match status" value="1"/>
</dbReference>
<evidence type="ECO:0000313" key="5">
    <source>
        <dbReference type="EMBL" id="OEY68581.1"/>
    </source>
</evidence>
<dbReference type="CDD" id="cd04587">
    <property type="entry name" value="CBS_pair_CAP-ED_NT_Pol-beta-like_DUF294_assoc"/>
    <property type="match status" value="1"/>
</dbReference>
<dbReference type="PROSITE" id="PS51371">
    <property type="entry name" value="CBS"/>
    <property type="match status" value="2"/>
</dbReference>
<evidence type="ECO:0000256" key="1">
    <source>
        <dbReference type="ARBA" id="ARBA00023122"/>
    </source>
</evidence>
<dbReference type="InterPro" id="IPR018821">
    <property type="entry name" value="DUF294_put_nucleoTrafse_sb-bd"/>
</dbReference>
<sequence length="621" mass="70167">MEIEQIEILEFLKRHPPFQDLPEQELLDIALNTDIAYFQAGSEILIFNQPLSALHLIRSGVVETFRRNGDLYNRLTEGGILGEQGLLRGGKVRFPATAVEDSLIYLIPDHIFQHIFDSNDLFADYIEVGDTERRKSAKSIKQAETDLLSAQVRTLVRREPVCIETTASVWDAAKIMTEQGVSCLLILHGHDHPEFAGTLAGIMTDRDIRSRLVAPGLKSEIAVSDIMSTELVTIEQQQYVFEAMMLMLRHNVHHLPIVRQHKPVGIIALSDIIRYESQNSLFVVSSIFRQQNVAELSALVPDVEASYIRMANEDANSQFIGSAMAAIGRSFKQRLIELAEQEFGPPPIPYCFIALGSMARDEQLIVTDQDNALILDNSFDPKLHDDYFLKLANFVCDGLAACGYTYCTGNIMATNPQWRQPLKVWQQYFTDWINKPTAERLLHSSIFFDLEAVSGQMRWADQLNQLIIKLAKNNQHFLACMTRNALQRTPPLGFFQDFVMENDGRHNNSLNIKRRGTAPMADLIRVHALAIGSEATNSFERLNDIIAANVLPKGRGEDLRDAYEVIAITRIKQQALAMQTGDIVDNNVMPEHLSEFERKHLKSAFSVLSSAQKFLKFHFRA</sequence>
<evidence type="ECO:0000313" key="6">
    <source>
        <dbReference type="Proteomes" id="UP000242258"/>
    </source>
</evidence>
<organism evidence="5 6">
    <name type="scientific">Rheinheimera salexigens</name>
    <dbReference type="NCBI Taxonomy" id="1628148"/>
    <lineage>
        <taxon>Bacteria</taxon>
        <taxon>Pseudomonadati</taxon>
        <taxon>Pseudomonadota</taxon>
        <taxon>Gammaproteobacteria</taxon>
        <taxon>Chromatiales</taxon>
        <taxon>Chromatiaceae</taxon>
        <taxon>Rheinheimera</taxon>
    </lineage>
</organism>
<keyword evidence="1 2" id="KW-0129">CBS domain</keyword>
<dbReference type="InterPro" id="IPR000644">
    <property type="entry name" value="CBS_dom"/>
</dbReference>
<protein>
    <submittedName>
        <fullName evidence="5">Cyclic nucleotide-binding protein</fullName>
    </submittedName>
</protein>
<dbReference type="OrthoDB" id="9808528at2"/>
<evidence type="ECO:0000256" key="2">
    <source>
        <dbReference type="PROSITE-ProRule" id="PRU00703"/>
    </source>
</evidence>
<dbReference type="SMART" id="SM00100">
    <property type="entry name" value="cNMP"/>
    <property type="match status" value="1"/>
</dbReference>
<dbReference type="Proteomes" id="UP000242258">
    <property type="component" value="Unassembled WGS sequence"/>
</dbReference>
<dbReference type="EMBL" id="MKEK01000001">
    <property type="protein sequence ID" value="OEY68581.1"/>
    <property type="molecule type" value="Genomic_DNA"/>
</dbReference>
<dbReference type="InterPro" id="IPR000595">
    <property type="entry name" value="cNMP-bd_dom"/>
</dbReference>
<dbReference type="Gene3D" id="2.60.120.10">
    <property type="entry name" value="Jelly Rolls"/>
    <property type="match status" value="1"/>
</dbReference>
<dbReference type="RefSeq" id="WP_070048148.1">
    <property type="nucleotide sequence ID" value="NZ_CBCSDO010000001.1"/>
</dbReference>
<dbReference type="InterPro" id="IPR046342">
    <property type="entry name" value="CBS_dom_sf"/>
</dbReference>
<dbReference type="SMART" id="SM00116">
    <property type="entry name" value="CBS"/>
    <property type="match status" value="2"/>
</dbReference>
<proteinExistence type="predicted"/>
<feature type="domain" description="CBS" evidence="4">
    <location>
        <begin position="227"/>
        <end position="283"/>
    </location>
</feature>
<dbReference type="PANTHER" id="PTHR43080">
    <property type="entry name" value="CBS DOMAIN-CONTAINING PROTEIN CBSX3, MITOCHONDRIAL"/>
    <property type="match status" value="1"/>
</dbReference>
<dbReference type="InterPro" id="IPR014710">
    <property type="entry name" value="RmlC-like_jellyroll"/>
</dbReference>
<comment type="caution">
    <text evidence="5">The sequence shown here is derived from an EMBL/GenBank/DDBJ whole genome shotgun (WGS) entry which is preliminary data.</text>
</comment>
<dbReference type="AlphaFoldDB" id="A0A1E7Q383"/>
<dbReference type="PROSITE" id="PS50042">
    <property type="entry name" value="CNMP_BINDING_3"/>
    <property type="match status" value="1"/>
</dbReference>
<dbReference type="Pfam" id="PF10335">
    <property type="entry name" value="DUF294_C"/>
    <property type="match status" value="1"/>
</dbReference>
<dbReference type="Pfam" id="PF00027">
    <property type="entry name" value="cNMP_binding"/>
    <property type="match status" value="1"/>
</dbReference>
<dbReference type="SUPFAM" id="SSF51206">
    <property type="entry name" value="cAMP-binding domain-like"/>
    <property type="match status" value="1"/>
</dbReference>
<dbReference type="SUPFAM" id="SSF54631">
    <property type="entry name" value="CBS-domain pair"/>
    <property type="match status" value="1"/>
</dbReference>
<dbReference type="Pfam" id="PF03445">
    <property type="entry name" value="DUF294"/>
    <property type="match status" value="1"/>
</dbReference>
<evidence type="ECO:0000259" key="4">
    <source>
        <dbReference type="PROSITE" id="PS51371"/>
    </source>
</evidence>
<keyword evidence="6" id="KW-1185">Reference proteome</keyword>
<reference evidence="6" key="1">
    <citation type="submission" date="2016-09" db="EMBL/GenBank/DDBJ databases">
        <authorList>
            <person name="Wan X."/>
            <person name="Hou S."/>
        </authorList>
    </citation>
    <scope>NUCLEOTIDE SEQUENCE [LARGE SCALE GENOMIC DNA]</scope>
    <source>
        <strain evidence="6">KH87</strain>
    </source>
</reference>
<feature type="domain" description="CBS" evidence="4">
    <location>
        <begin position="156"/>
        <end position="219"/>
    </location>
</feature>
<dbReference type="Pfam" id="PF00571">
    <property type="entry name" value="CBS"/>
    <property type="match status" value="2"/>
</dbReference>
<dbReference type="PANTHER" id="PTHR43080:SF2">
    <property type="entry name" value="CBS DOMAIN-CONTAINING PROTEIN"/>
    <property type="match status" value="1"/>
</dbReference>